<proteinExistence type="inferred from homology"/>
<accession>A0A7R8WAL9</accession>
<dbReference type="InterPro" id="IPR050723">
    <property type="entry name" value="CFA/CMAS"/>
</dbReference>
<name>A0A7R8WAL9_9CRUS</name>
<dbReference type="GO" id="GO:0008168">
    <property type="term" value="F:methyltransferase activity"/>
    <property type="evidence" value="ECO:0007669"/>
    <property type="project" value="UniProtKB-KW"/>
</dbReference>
<evidence type="ECO:0000256" key="3">
    <source>
        <dbReference type="ARBA" id="ARBA00022679"/>
    </source>
</evidence>
<keyword evidence="3" id="KW-0808">Transferase</keyword>
<evidence type="ECO:0000256" key="2">
    <source>
        <dbReference type="ARBA" id="ARBA00022603"/>
    </source>
</evidence>
<dbReference type="InterPro" id="IPR029063">
    <property type="entry name" value="SAM-dependent_MTases_sf"/>
</dbReference>
<keyword evidence="5" id="KW-0443">Lipid metabolism</keyword>
<reference evidence="6" key="1">
    <citation type="submission" date="2020-11" db="EMBL/GenBank/DDBJ databases">
        <authorList>
            <person name="Tran Van P."/>
        </authorList>
    </citation>
    <scope>NUCLEOTIDE SEQUENCE</scope>
</reference>
<dbReference type="GO" id="GO:0008610">
    <property type="term" value="P:lipid biosynthetic process"/>
    <property type="evidence" value="ECO:0007669"/>
    <property type="project" value="InterPro"/>
</dbReference>
<evidence type="ECO:0000256" key="1">
    <source>
        <dbReference type="ARBA" id="ARBA00010815"/>
    </source>
</evidence>
<keyword evidence="2" id="KW-0489">Methyltransferase</keyword>
<evidence type="ECO:0000256" key="5">
    <source>
        <dbReference type="ARBA" id="ARBA00023098"/>
    </source>
</evidence>
<dbReference type="Pfam" id="PF02353">
    <property type="entry name" value="CMAS"/>
    <property type="match status" value="1"/>
</dbReference>
<dbReference type="Gene3D" id="3.40.50.150">
    <property type="entry name" value="Vaccinia Virus protein VP39"/>
    <property type="match status" value="1"/>
</dbReference>
<dbReference type="SUPFAM" id="SSF53335">
    <property type="entry name" value="S-adenosyl-L-methionine-dependent methyltransferases"/>
    <property type="match status" value="1"/>
</dbReference>
<protein>
    <submittedName>
        <fullName evidence="6">Uncharacterized protein</fullName>
    </submittedName>
</protein>
<dbReference type="CDD" id="cd02440">
    <property type="entry name" value="AdoMet_MTases"/>
    <property type="match status" value="1"/>
</dbReference>
<comment type="similarity">
    <text evidence="1">Belongs to the CFA/CMAS family.</text>
</comment>
<organism evidence="6">
    <name type="scientific">Cyprideis torosa</name>
    <dbReference type="NCBI Taxonomy" id="163714"/>
    <lineage>
        <taxon>Eukaryota</taxon>
        <taxon>Metazoa</taxon>
        <taxon>Ecdysozoa</taxon>
        <taxon>Arthropoda</taxon>
        <taxon>Crustacea</taxon>
        <taxon>Oligostraca</taxon>
        <taxon>Ostracoda</taxon>
        <taxon>Podocopa</taxon>
        <taxon>Podocopida</taxon>
        <taxon>Cytherocopina</taxon>
        <taxon>Cytheroidea</taxon>
        <taxon>Cytherideidae</taxon>
        <taxon>Cyprideis</taxon>
    </lineage>
</organism>
<dbReference type="PANTHER" id="PTHR43667">
    <property type="entry name" value="CYCLOPROPANE-FATTY-ACYL-PHOSPHOLIPID SYNTHASE"/>
    <property type="match status" value="1"/>
</dbReference>
<dbReference type="EMBL" id="OB660955">
    <property type="protein sequence ID" value="CAD7226872.1"/>
    <property type="molecule type" value="Genomic_DNA"/>
</dbReference>
<dbReference type="InterPro" id="IPR003333">
    <property type="entry name" value="CMAS"/>
</dbReference>
<keyword evidence="4" id="KW-0949">S-adenosyl-L-methionine</keyword>
<dbReference type="PIRSF" id="PIRSF003085">
    <property type="entry name" value="CMAS"/>
    <property type="match status" value="1"/>
</dbReference>
<dbReference type="AlphaFoldDB" id="A0A7R8WAL9"/>
<sequence>MGSYIEGWWDCEDLEELFARLCHLDPPFWERLRSYIHNMTNRQLPSLSGYVAKFHYDLGNDFFESFLDKDMQYTCLYWREPGTGRPAKDLEVDFEEAAFFKLELIAKKLKLKPGMKVLELGSGWGALAKHLTENYGVEMVCYCNSEQMVLHTREVTKGLPVEVHLADYREATGLYDRVVSIGMFEHVGFKNYKTFFEVADRCLKDDGLLLLHSMALHDSLHGFPKYLSWERYLDTYYFPGYWMPTDTDFVVASKGIFILEDLHNFGADYRPTLLGWWENFQKNWHKVQDKYDSKLYRVYKVFFLMCVGSFRARSLLQGVYSKAGVPGGYEAVR</sequence>
<dbReference type="GO" id="GO:0032259">
    <property type="term" value="P:methylation"/>
    <property type="evidence" value="ECO:0007669"/>
    <property type="project" value="UniProtKB-KW"/>
</dbReference>
<gene>
    <name evidence="6" type="ORF">CTOB1V02_LOCUS4786</name>
</gene>
<dbReference type="PANTHER" id="PTHR43667:SF1">
    <property type="entry name" value="CYCLOPROPANE-FATTY-ACYL-PHOSPHOLIPID SYNTHASE"/>
    <property type="match status" value="1"/>
</dbReference>
<dbReference type="OrthoDB" id="6371865at2759"/>
<evidence type="ECO:0000313" key="6">
    <source>
        <dbReference type="EMBL" id="CAD7226872.1"/>
    </source>
</evidence>
<evidence type="ECO:0000256" key="4">
    <source>
        <dbReference type="ARBA" id="ARBA00022691"/>
    </source>
</evidence>